<accession>A0AAV7NG52</accession>
<organism evidence="1 2">
    <name type="scientific">Pleurodeles waltl</name>
    <name type="common">Iberian ribbed newt</name>
    <dbReference type="NCBI Taxonomy" id="8319"/>
    <lineage>
        <taxon>Eukaryota</taxon>
        <taxon>Metazoa</taxon>
        <taxon>Chordata</taxon>
        <taxon>Craniata</taxon>
        <taxon>Vertebrata</taxon>
        <taxon>Euteleostomi</taxon>
        <taxon>Amphibia</taxon>
        <taxon>Batrachia</taxon>
        <taxon>Caudata</taxon>
        <taxon>Salamandroidea</taxon>
        <taxon>Salamandridae</taxon>
        <taxon>Pleurodelinae</taxon>
        <taxon>Pleurodeles</taxon>
    </lineage>
</organism>
<dbReference type="EMBL" id="JANPWB010000012">
    <property type="protein sequence ID" value="KAJ1115041.1"/>
    <property type="molecule type" value="Genomic_DNA"/>
</dbReference>
<keyword evidence="2" id="KW-1185">Reference proteome</keyword>
<protein>
    <submittedName>
        <fullName evidence="1">Uncharacterized protein</fullName>
    </submittedName>
</protein>
<gene>
    <name evidence="1" type="ORF">NDU88_003269</name>
</gene>
<comment type="caution">
    <text evidence="1">The sequence shown here is derived from an EMBL/GenBank/DDBJ whole genome shotgun (WGS) entry which is preliminary data.</text>
</comment>
<dbReference type="AlphaFoldDB" id="A0AAV7NG52"/>
<reference evidence="1" key="1">
    <citation type="journal article" date="2022" name="bioRxiv">
        <title>Sequencing and chromosome-scale assembly of the giantPleurodeles waltlgenome.</title>
        <authorList>
            <person name="Brown T."/>
            <person name="Elewa A."/>
            <person name="Iarovenko S."/>
            <person name="Subramanian E."/>
            <person name="Araus A.J."/>
            <person name="Petzold A."/>
            <person name="Susuki M."/>
            <person name="Suzuki K.-i.T."/>
            <person name="Hayashi T."/>
            <person name="Toyoda A."/>
            <person name="Oliveira C."/>
            <person name="Osipova E."/>
            <person name="Leigh N.D."/>
            <person name="Simon A."/>
            <person name="Yun M.H."/>
        </authorList>
    </citation>
    <scope>NUCLEOTIDE SEQUENCE</scope>
    <source>
        <strain evidence="1">20211129_DDA</strain>
        <tissue evidence="1">Liver</tissue>
    </source>
</reference>
<dbReference type="Proteomes" id="UP001066276">
    <property type="component" value="Chromosome 8"/>
</dbReference>
<evidence type="ECO:0000313" key="1">
    <source>
        <dbReference type="EMBL" id="KAJ1115041.1"/>
    </source>
</evidence>
<name>A0AAV7NG52_PLEWA</name>
<evidence type="ECO:0000313" key="2">
    <source>
        <dbReference type="Proteomes" id="UP001066276"/>
    </source>
</evidence>
<sequence length="82" mass="9113">MKSAWNLHYTTRAGSVRSTHKLCLPTCVVCALELTSAFGTCYLYELTDLCMRSRQAMIGRGDRPYRFSGGPVYGLFETPGVV</sequence>
<proteinExistence type="predicted"/>